<evidence type="ECO:0000256" key="3">
    <source>
        <dbReference type="ARBA" id="ARBA00022679"/>
    </source>
</evidence>
<keyword evidence="4" id="KW-0949">S-adenosyl-L-methionine</keyword>
<dbReference type="SUPFAM" id="SSF53335">
    <property type="entry name" value="S-adenosyl-L-methionine-dependent methyltransferases"/>
    <property type="match status" value="1"/>
</dbReference>
<dbReference type="PROSITE" id="PS00092">
    <property type="entry name" value="N6_MTASE"/>
    <property type="match status" value="1"/>
</dbReference>
<protein>
    <recommendedName>
        <fullName evidence="1">site-specific DNA-methyltransferase (adenine-specific)</fullName>
        <ecNumber evidence="1">2.1.1.72</ecNumber>
    </recommendedName>
</protein>
<dbReference type="GO" id="GO:0032259">
    <property type="term" value="P:methylation"/>
    <property type="evidence" value="ECO:0007669"/>
    <property type="project" value="UniProtKB-KW"/>
</dbReference>
<keyword evidence="7" id="KW-1185">Reference proteome</keyword>
<sequence length="389" mass="44906">MKQSENPEFLQNQLITYIGNKRALLDFIGGGVQEVQARLGKSKLNCLDVFSGSGIVSRYLKQYAESITVNDLEKYSYIINHCYLTNKSEVDFKSLEEMHVNLTEKIERHMHKLEQKCEFKKAGFISELYAPADETQIKKEERCFYTPYNAAYLDVARQMIEKEIPAHWKEFFIAPLLSEASIHANTAGIFKGFYKNSKTGTGQFGGNARNALTRITGKISLPLPVFSDFKCRYRVFCNDANELVNSEELYHCDFTDDGKFDLAYFDPPYNQHPYGSNYFMLNLIADYQRPDAENISRVSGIPRDWNRSDYNKKRRVAEVFVNLVRNVRARFVLISFNSEGFIPKDEMIELLSECGKVSVLEADYNVFRGSRNLSGREIHVKEFLFLVEK</sequence>
<evidence type="ECO:0000256" key="5">
    <source>
        <dbReference type="ARBA" id="ARBA00047942"/>
    </source>
</evidence>
<dbReference type="AlphaFoldDB" id="A0A1H9C1B0"/>
<dbReference type="GO" id="GO:0009307">
    <property type="term" value="P:DNA restriction-modification system"/>
    <property type="evidence" value="ECO:0007669"/>
    <property type="project" value="InterPro"/>
</dbReference>
<dbReference type="InterPro" id="IPR012327">
    <property type="entry name" value="MeTrfase_D12"/>
</dbReference>
<dbReference type="GO" id="GO:0003676">
    <property type="term" value="F:nucleic acid binding"/>
    <property type="evidence" value="ECO:0007669"/>
    <property type="project" value="InterPro"/>
</dbReference>
<keyword evidence="2 6" id="KW-0489">Methyltransferase</keyword>
<evidence type="ECO:0000256" key="1">
    <source>
        <dbReference type="ARBA" id="ARBA00011900"/>
    </source>
</evidence>
<organism evidence="6 7">
    <name type="scientific">Treponema bryantii</name>
    <dbReference type="NCBI Taxonomy" id="163"/>
    <lineage>
        <taxon>Bacteria</taxon>
        <taxon>Pseudomonadati</taxon>
        <taxon>Spirochaetota</taxon>
        <taxon>Spirochaetia</taxon>
        <taxon>Spirochaetales</taxon>
        <taxon>Treponemataceae</taxon>
        <taxon>Treponema</taxon>
    </lineage>
</organism>
<dbReference type="Pfam" id="PF02086">
    <property type="entry name" value="MethyltransfD12"/>
    <property type="match status" value="2"/>
</dbReference>
<evidence type="ECO:0000256" key="2">
    <source>
        <dbReference type="ARBA" id="ARBA00022603"/>
    </source>
</evidence>
<dbReference type="OrthoDB" id="9805629at2"/>
<reference evidence="6 7" key="1">
    <citation type="submission" date="2016-10" db="EMBL/GenBank/DDBJ databases">
        <authorList>
            <person name="de Groot N.N."/>
        </authorList>
    </citation>
    <scope>NUCLEOTIDE SEQUENCE [LARGE SCALE GENOMIC DNA]</scope>
    <source>
        <strain evidence="6 7">B25</strain>
    </source>
</reference>
<keyword evidence="3 6" id="KW-0808">Transferase</keyword>
<dbReference type="GO" id="GO:0009007">
    <property type="term" value="F:site-specific DNA-methyltransferase (adenine-specific) activity"/>
    <property type="evidence" value="ECO:0007669"/>
    <property type="project" value="UniProtKB-EC"/>
</dbReference>
<gene>
    <name evidence="6" type="ORF">SAMN04487977_10213</name>
</gene>
<dbReference type="Proteomes" id="UP000182360">
    <property type="component" value="Unassembled WGS sequence"/>
</dbReference>
<accession>A0A1H9C1B0</accession>
<evidence type="ECO:0000256" key="4">
    <source>
        <dbReference type="ARBA" id="ARBA00022691"/>
    </source>
</evidence>
<name>A0A1H9C1B0_9SPIR</name>
<dbReference type="STRING" id="163.SAMN04487775_106203"/>
<dbReference type="InterPro" id="IPR029063">
    <property type="entry name" value="SAM-dependent_MTases_sf"/>
</dbReference>
<dbReference type="EMBL" id="FOFU01000002">
    <property type="protein sequence ID" value="SEP95020.1"/>
    <property type="molecule type" value="Genomic_DNA"/>
</dbReference>
<evidence type="ECO:0000313" key="6">
    <source>
        <dbReference type="EMBL" id="SEP95020.1"/>
    </source>
</evidence>
<dbReference type="RefSeq" id="WP_074640936.1">
    <property type="nucleotide sequence ID" value="NZ_FOFU01000002.1"/>
</dbReference>
<dbReference type="InterPro" id="IPR002052">
    <property type="entry name" value="DNA_methylase_N6_adenine_CS"/>
</dbReference>
<dbReference type="EC" id="2.1.1.72" evidence="1"/>
<comment type="catalytic activity">
    <reaction evidence="5">
        <text>a 2'-deoxyadenosine in DNA + S-adenosyl-L-methionine = an N(6)-methyl-2'-deoxyadenosine in DNA + S-adenosyl-L-homocysteine + H(+)</text>
        <dbReference type="Rhea" id="RHEA:15197"/>
        <dbReference type="Rhea" id="RHEA-COMP:12418"/>
        <dbReference type="Rhea" id="RHEA-COMP:12419"/>
        <dbReference type="ChEBI" id="CHEBI:15378"/>
        <dbReference type="ChEBI" id="CHEBI:57856"/>
        <dbReference type="ChEBI" id="CHEBI:59789"/>
        <dbReference type="ChEBI" id="CHEBI:90615"/>
        <dbReference type="ChEBI" id="CHEBI:90616"/>
        <dbReference type="EC" id="2.1.1.72"/>
    </reaction>
</comment>
<proteinExistence type="predicted"/>
<evidence type="ECO:0000313" key="7">
    <source>
        <dbReference type="Proteomes" id="UP000182360"/>
    </source>
</evidence>